<feature type="transmembrane region" description="Helical" evidence="1">
    <location>
        <begin position="35"/>
        <end position="57"/>
    </location>
</feature>
<evidence type="ECO:0000313" key="2">
    <source>
        <dbReference type="EMBL" id="OGN11469.1"/>
    </source>
</evidence>
<dbReference type="AlphaFoldDB" id="A0A1F8FGL9"/>
<keyword evidence="1" id="KW-0812">Transmembrane</keyword>
<reference evidence="2 3" key="1">
    <citation type="journal article" date="2016" name="Nat. Commun.">
        <title>Thousands of microbial genomes shed light on interconnected biogeochemical processes in an aquifer system.</title>
        <authorList>
            <person name="Anantharaman K."/>
            <person name="Brown C.T."/>
            <person name="Hug L.A."/>
            <person name="Sharon I."/>
            <person name="Castelle C.J."/>
            <person name="Probst A.J."/>
            <person name="Thomas B.C."/>
            <person name="Singh A."/>
            <person name="Wilkins M.J."/>
            <person name="Karaoz U."/>
            <person name="Brodie E.L."/>
            <person name="Williams K.H."/>
            <person name="Hubbard S.S."/>
            <person name="Banfield J.F."/>
        </authorList>
    </citation>
    <scope>NUCLEOTIDE SEQUENCE [LARGE SCALE GENOMIC DNA]</scope>
</reference>
<organism evidence="2 3">
    <name type="scientific">Candidatus Yanofskybacteria bacterium RIFCSPHIGHO2_02_FULL_43_15c</name>
    <dbReference type="NCBI Taxonomy" id="1802679"/>
    <lineage>
        <taxon>Bacteria</taxon>
        <taxon>Candidatus Yanofskyibacteriota</taxon>
    </lineage>
</organism>
<name>A0A1F8FGL9_9BACT</name>
<keyword evidence="1" id="KW-1133">Transmembrane helix</keyword>
<keyword evidence="1" id="KW-0472">Membrane</keyword>
<comment type="caution">
    <text evidence="2">The sequence shown here is derived from an EMBL/GenBank/DDBJ whole genome shotgun (WGS) entry which is preliminary data.</text>
</comment>
<sequence>MWRWWSVFLLLILAPVAYLFHPDGVVTPLLRAKGFRNFVILMVSGTLGTIEMLLWYLGWGGIRRQIAEWFREDVNFAKKVAGKIKREGYIDWVKIHFTRKYKILDEKATKLVKGLKVGSYLGFFLLGCWPTPGPRMVGDFICGTTGWKGGLIVLCIGNFIKTFYLVFAWDKVFSFFGW</sequence>
<evidence type="ECO:0000313" key="3">
    <source>
        <dbReference type="Proteomes" id="UP000178197"/>
    </source>
</evidence>
<evidence type="ECO:0000256" key="1">
    <source>
        <dbReference type="SAM" id="Phobius"/>
    </source>
</evidence>
<protein>
    <submittedName>
        <fullName evidence="2">Uncharacterized protein</fullName>
    </submittedName>
</protein>
<proteinExistence type="predicted"/>
<dbReference type="EMBL" id="MGJT01000031">
    <property type="protein sequence ID" value="OGN11469.1"/>
    <property type="molecule type" value="Genomic_DNA"/>
</dbReference>
<accession>A0A1F8FGL9</accession>
<gene>
    <name evidence="2" type="ORF">A3C71_02325</name>
</gene>
<dbReference type="Proteomes" id="UP000178197">
    <property type="component" value="Unassembled WGS sequence"/>
</dbReference>